<dbReference type="Proteomes" id="UP001596266">
    <property type="component" value="Unassembled WGS sequence"/>
</dbReference>
<comment type="caution">
    <text evidence="1">The sequence shown here is derived from an EMBL/GenBank/DDBJ whole genome shotgun (WGS) entry which is preliminary data.</text>
</comment>
<name>A0ABW1X1J8_9ACTN</name>
<dbReference type="InterPro" id="IPR021408">
    <property type="entry name" value="DUF3046"/>
</dbReference>
<evidence type="ECO:0000313" key="2">
    <source>
        <dbReference type="Proteomes" id="UP001596266"/>
    </source>
</evidence>
<gene>
    <name evidence="1" type="ORF">ACFP57_03010</name>
</gene>
<accession>A0ABW1X1J8</accession>
<dbReference type="Pfam" id="PF11248">
    <property type="entry name" value="DUF3046"/>
    <property type="match status" value="1"/>
</dbReference>
<protein>
    <submittedName>
        <fullName evidence="1">DUF3046 domain-containing protein</fullName>
    </submittedName>
</protein>
<dbReference type="RefSeq" id="WP_343885961.1">
    <property type="nucleotide sequence ID" value="NZ_BAAAKI010000012.1"/>
</dbReference>
<reference evidence="2" key="1">
    <citation type="journal article" date="2019" name="Int. J. Syst. Evol. Microbiol.">
        <title>The Global Catalogue of Microorganisms (GCM) 10K type strain sequencing project: providing services to taxonomists for standard genome sequencing and annotation.</title>
        <authorList>
            <consortium name="The Broad Institute Genomics Platform"/>
            <consortium name="The Broad Institute Genome Sequencing Center for Infectious Disease"/>
            <person name="Wu L."/>
            <person name="Ma J."/>
        </authorList>
    </citation>
    <scope>NUCLEOTIDE SEQUENCE [LARGE SCALE GENOMIC DNA]</scope>
    <source>
        <strain evidence="2">CGMCC 1.15277</strain>
    </source>
</reference>
<proteinExistence type="predicted"/>
<evidence type="ECO:0000313" key="1">
    <source>
        <dbReference type="EMBL" id="MFC6395967.1"/>
    </source>
</evidence>
<dbReference type="EMBL" id="JBHSUA010000008">
    <property type="protein sequence ID" value="MFC6395967.1"/>
    <property type="molecule type" value="Genomic_DNA"/>
</dbReference>
<sequence length="64" mass="7484">MREAELWQRMAEQLGEHYARAWADSVVLAEIGGRTVREAIDAGVACKDIWRAVWRQLELPDRFR</sequence>
<keyword evidence="2" id="KW-1185">Reference proteome</keyword>
<organism evidence="1 2">
    <name type="scientific">Luteococcus sanguinis</name>
    <dbReference type="NCBI Taxonomy" id="174038"/>
    <lineage>
        <taxon>Bacteria</taxon>
        <taxon>Bacillati</taxon>
        <taxon>Actinomycetota</taxon>
        <taxon>Actinomycetes</taxon>
        <taxon>Propionibacteriales</taxon>
        <taxon>Propionibacteriaceae</taxon>
        <taxon>Luteococcus</taxon>
    </lineage>
</organism>